<dbReference type="EMBL" id="CAEZTV010000003">
    <property type="protein sequence ID" value="CAB4572782.1"/>
    <property type="molecule type" value="Genomic_DNA"/>
</dbReference>
<organism evidence="3">
    <name type="scientific">freshwater metagenome</name>
    <dbReference type="NCBI Taxonomy" id="449393"/>
    <lineage>
        <taxon>unclassified sequences</taxon>
        <taxon>metagenomes</taxon>
        <taxon>ecological metagenomes</taxon>
    </lineage>
</organism>
<evidence type="ECO:0000259" key="2">
    <source>
        <dbReference type="Pfam" id="PF01370"/>
    </source>
</evidence>
<feature type="domain" description="NAD-dependent epimerase/dehydratase" evidence="2">
    <location>
        <begin position="4"/>
        <end position="278"/>
    </location>
</feature>
<dbReference type="InterPro" id="IPR036291">
    <property type="entry name" value="NAD(P)-bd_dom_sf"/>
</dbReference>
<dbReference type="Pfam" id="PF01370">
    <property type="entry name" value="Epimerase"/>
    <property type="match status" value="1"/>
</dbReference>
<sequence length="350" mass="39847">MSIVIISGSSGLIGNEATRFFCEKGFDVVGIDNNFRFKFFGSDGDTSKVRKELEGQYSNYKHYDVDIRDIESLQSIFSKFGGSIKLVIHAAAQPSHDWATKDPILDFQVNSLGTLNMLESTRQFCEEAVFIYMSTNKVYGDRPNLLRYSESETRYIPDESYEYKSLGISESFPIDQSLHSLFGVNKLSADLLTQEYGRYFGMKTTCLRGGCLSGPTHQGAELHGFLSYLVKCAVTKKRYTIYGYKGKQVRDNLHSRDVANAFWEIFSNPGVSEVFNLGGGKYSNISILEAINYLKKIGYELDFDLIEKPRVGDHKWWISDLSRFEKRFPDWKVTRNSFQIIDESIDALTS</sequence>
<protein>
    <submittedName>
        <fullName evidence="3">Unannotated protein</fullName>
    </submittedName>
</protein>
<comment type="similarity">
    <text evidence="1">Belongs to the NAD(P)-dependent epimerase/dehydratase family.</text>
</comment>
<dbReference type="InterPro" id="IPR001509">
    <property type="entry name" value="Epimerase_deHydtase"/>
</dbReference>
<evidence type="ECO:0000313" key="3">
    <source>
        <dbReference type="EMBL" id="CAB4572782.1"/>
    </source>
</evidence>
<dbReference type="SUPFAM" id="SSF51735">
    <property type="entry name" value="NAD(P)-binding Rossmann-fold domains"/>
    <property type="match status" value="1"/>
</dbReference>
<accession>A0A6J6E8P1</accession>
<dbReference type="Gene3D" id="3.40.50.720">
    <property type="entry name" value="NAD(P)-binding Rossmann-like Domain"/>
    <property type="match status" value="1"/>
</dbReference>
<name>A0A6J6E8P1_9ZZZZ</name>
<dbReference type="AlphaFoldDB" id="A0A6J6E8P1"/>
<reference evidence="3" key="1">
    <citation type="submission" date="2020-05" db="EMBL/GenBank/DDBJ databases">
        <authorList>
            <person name="Chiriac C."/>
            <person name="Salcher M."/>
            <person name="Ghai R."/>
            <person name="Kavagutti S V."/>
        </authorList>
    </citation>
    <scope>NUCLEOTIDE SEQUENCE</scope>
</reference>
<dbReference type="PANTHER" id="PTHR43000">
    <property type="entry name" value="DTDP-D-GLUCOSE 4,6-DEHYDRATASE-RELATED"/>
    <property type="match status" value="1"/>
</dbReference>
<evidence type="ECO:0000256" key="1">
    <source>
        <dbReference type="ARBA" id="ARBA00007637"/>
    </source>
</evidence>
<gene>
    <name evidence="3" type="ORF">UFOPK1747_00071</name>
</gene>
<proteinExistence type="inferred from homology"/>